<evidence type="ECO:0000256" key="1">
    <source>
        <dbReference type="ARBA" id="ARBA00022670"/>
    </source>
</evidence>
<dbReference type="EMBL" id="JEMA01001108">
    <property type="protein sequence ID" value="KYF62277.1"/>
    <property type="molecule type" value="Genomic_DNA"/>
</dbReference>
<evidence type="ECO:0000256" key="2">
    <source>
        <dbReference type="ARBA" id="ARBA00022723"/>
    </source>
</evidence>
<organism evidence="9 10">
    <name type="scientific">Sorangium cellulosum</name>
    <name type="common">Polyangium cellulosum</name>
    <dbReference type="NCBI Taxonomy" id="56"/>
    <lineage>
        <taxon>Bacteria</taxon>
        <taxon>Pseudomonadati</taxon>
        <taxon>Myxococcota</taxon>
        <taxon>Polyangia</taxon>
        <taxon>Polyangiales</taxon>
        <taxon>Polyangiaceae</taxon>
        <taxon>Sorangium</taxon>
    </lineage>
</organism>
<dbReference type="GO" id="GO:0046872">
    <property type="term" value="F:metal ion binding"/>
    <property type="evidence" value="ECO:0007669"/>
    <property type="project" value="UniProtKB-KW"/>
</dbReference>
<gene>
    <name evidence="9" type="ORF">BE15_27335</name>
</gene>
<comment type="caution">
    <text evidence="9">The sequence shown here is derived from an EMBL/GenBank/DDBJ whole genome shotgun (WGS) entry which is preliminary data.</text>
</comment>
<dbReference type="GO" id="GO:0004252">
    <property type="term" value="F:serine-type endopeptidase activity"/>
    <property type="evidence" value="ECO:0007669"/>
    <property type="project" value="InterPro"/>
</dbReference>
<dbReference type="GO" id="GO:0006508">
    <property type="term" value="P:proteolysis"/>
    <property type="evidence" value="ECO:0007669"/>
    <property type="project" value="UniProtKB-KW"/>
</dbReference>
<keyword evidence="6" id="KW-0862">Zinc</keyword>
<reference evidence="9 10" key="1">
    <citation type="submission" date="2014-02" db="EMBL/GenBank/DDBJ databases">
        <title>The small core and large imbalanced accessory genome model reveals a collaborative survival strategy of Sorangium cellulosum strains in nature.</title>
        <authorList>
            <person name="Han K."/>
            <person name="Peng R."/>
            <person name="Blom J."/>
            <person name="Li Y.-Z."/>
        </authorList>
    </citation>
    <scope>NUCLEOTIDE SEQUENCE [LARGE SCALE GENOMIC DNA]</scope>
    <source>
        <strain evidence="9 10">So0008-312</strain>
    </source>
</reference>
<evidence type="ECO:0000256" key="8">
    <source>
        <dbReference type="SAM" id="SignalP"/>
    </source>
</evidence>
<sequence>MPSRTLLTTILLGLVALCCAACVGSSPTPLAPALRGSIGVPHHGVITDAVELPRQGEGYRLLRSNGVRWGTAGLVAAVQRAAAEVARARPGGEPLLVGDLSARFGGATRGHRSHRTGRDADLLLYALTPDGRPARSPGFIEFGPDGLARIEDGGDAERRASPPGAREYVRLDVERTWLLVKSLVRSPDAHVQWLFFARWLEALVIEYARARDEDPELIWYAESVLLQPGDSTAHADHLHLRVACTPDEFLSGCLGGGPYWPWLPAVPQLVAPADSDLAAAILDDLLLGGAAAGSRVAAPDSAL</sequence>
<feature type="signal peptide" evidence="8">
    <location>
        <begin position="1"/>
        <end position="20"/>
    </location>
</feature>
<evidence type="ECO:0000313" key="10">
    <source>
        <dbReference type="Proteomes" id="UP000075260"/>
    </source>
</evidence>
<dbReference type="Proteomes" id="UP000075260">
    <property type="component" value="Unassembled WGS sequence"/>
</dbReference>
<keyword evidence="5" id="KW-0378">Hydrolase</keyword>
<dbReference type="InterPro" id="IPR005073">
    <property type="entry name" value="Peptidase_M74"/>
</dbReference>
<keyword evidence="1" id="KW-0645">Protease</keyword>
<feature type="chain" id="PRO_5007566447" evidence="8">
    <location>
        <begin position="21"/>
        <end position="303"/>
    </location>
</feature>
<dbReference type="AlphaFoldDB" id="A0A150Q2N5"/>
<evidence type="ECO:0000256" key="6">
    <source>
        <dbReference type="ARBA" id="ARBA00022833"/>
    </source>
</evidence>
<evidence type="ECO:0000256" key="3">
    <source>
        <dbReference type="ARBA" id="ARBA00022729"/>
    </source>
</evidence>
<accession>A0A150Q2N5</accession>
<keyword evidence="3 8" id="KW-0732">Signal</keyword>
<evidence type="ECO:0000256" key="7">
    <source>
        <dbReference type="ARBA" id="ARBA00023049"/>
    </source>
</evidence>
<name>A0A150Q2N5_SORCE</name>
<dbReference type="SUPFAM" id="SSF55166">
    <property type="entry name" value="Hedgehog/DD-peptidase"/>
    <property type="match status" value="1"/>
</dbReference>
<keyword evidence="4" id="KW-0574">Periplasm</keyword>
<dbReference type="RefSeq" id="WP_061612718.1">
    <property type="nucleotide sequence ID" value="NZ_JEMA01001108.1"/>
</dbReference>
<dbReference type="GO" id="GO:0008237">
    <property type="term" value="F:metallopeptidase activity"/>
    <property type="evidence" value="ECO:0007669"/>
    <property type="project" value="UniProtKB-KW"/>
</dbReference>
<dbReference type="Gene3D" id="3.30.1380.10">
    <property type="match status" value="1"/>
</dbReference>
<keyword evidence="2" id="KW-0479">Metal-binding</keyword>
<evidence type="ECO:0000256" key="5">
    <source>
        <dbReference type="ARBA" id="ARBA00022801"/>
    </source>
</evidence>
<evidence type="ECO:0000256" key="4">
    <source>
        <dbReference type="ARBA" id="ARBA00022764"/>
    </source>
</evidence>
<dbReference type="OrthoDB" id="5513628at2"/>
<dbReference type="InterPro" id="IPR009045">
    <property type="entry name" value="Zn_M74/Hedgehog-like"/>
</dbReference>
<dbReference type="GO" id="GO:0030288">
    <property type="term" value="C:outer membrane-bounded periplasmic space"/>
    <property type="evidence" value="ECO:0007669"/>
    <property type="project" value="InterPro"/>
</dbReference>
<proteinExistence type="predicted"/>
<protein>
    <submittedName>
        <fullName evidence="9">Murein endopeptidase</fullName>
    </submittedName>
</protein>
<dbReference type="Pfam" id="PF03411">
    <property type="entry name" value="Peptidase_M74"/>
    <property type="match status" value="1"/>
</dbReference>
<keyword evidence="7" id="KW-0482">Metalloprotease</keyword>
<evidence type="ECO:0000313" key="9">
    <source>
        <dbReference type="EMBL" id="KYF62277.1"/>
    </source>
</evidence>